<keyword evidence="1" id="KW-0732">Signal</keyword>
<feature type="signal peptide" evidence="1">
    <location>
        <begin position="1"/>
        <end position="33"/>
    </location>
</feature>
<evidence type="ECO:0000313" key="4">
    <source>
        <dbReference type="Proteomes" id="UP000596202"/>
    </source>
</evidence>
<dbReference type="EMBL" id="CP068108">
    <property type="protein sequence ID" value="QQT98570.1"/>
    <property type="molecule type" value="Genomic_DNA"/>
</dbReference>
<gene>
    <name evidence="3" type="ORF">I6I88_10060</name>
</gene>
<dbReference type="Pfam" id="PF13648">
    <property type="entry name" value="Lipocalin_4"/>
    <property type="match status" value="1"/>
</dbReference>
<dbReference type="Proteomes" id="UP000596202">
    <property type="component" value="Chromosome"/>
</dbReference>
<feature type="domain" description="Lipocalin-like" evidence="2">
    <location>
        <begin position="46"/>
        <end position="129"/>
    </location>
</feature>
<dbReference type="OrthoDB" id="1261513at2"/>
<dbReference type="AlphaFoldDB" id="A0A9Q6Z3N4"/>
<organism evidence="3 4">
    <name type="scientific">Myroides odoratus</name>
    <name type="common">Flavobacterium odoratum</name>
    <dbReference type="NCBI Taxonomy" id="256"/>
    <lineage>
        <taxon>Bacteria</taxon>
        <taxon>Pseudomonadati</taxon>
        <taxon>Bacteroidota</taxon>
        <taxon>Flavobacteriia</taxon>
        <taxon>Flavobacteriales</taxon>
        <taxon>Flavobacteriaceae</taxon>
        <taxon>Myroides</taxon>
    </lineage>
</organism>
<proteinExistence type="predicted"/>
<accession>A0A9Q6Z3N4</accession>
<evidence type="ECO:0000256" key="1">
    <source>
        <dbReference type="SAM" id="SignalP"/>
    </source>
</evidence>
<dbReference type="PROSITE" id="PS51257">
    <property type="entry name" value="PROKAR_LIPOPROTEIN"/>
    <property type="match status" value="1"/>
</dbReference>
<sequence>MKHLKTNKFSMKYFNLLTVSVSLLFLTSCGSHLVSVNNDKKIDKRLVGTWVGSEKEEQLEGLEKNWEMQRNEDGTFVLDFRFKRDGEIQNSIEHGNWWVENGKFYEFHEYSGKTDSYRYKVLDKDQIKFSAENIDVAMENENYTFIDTRKDAKLRDGLSFDTALKVNSVKEEYEYIESNCSGCQFRDQSLSQYKGNMYDVIKVEKSDGSISTYYFDIKFFYGKL</sequence>
<name>A0A9Q6Z3N4_MYROD</name>
<dbReference type="InterPro" id="IPR024311">
    <property type="entry name" value="Lipocalin-like"/>
</dbReference>
<feature type="chain" id="PRO_5040324562" description="Lipocalin-like domain-containing protein" evidence="1">
    <location>
        <begin position="34"/>
        <end position="224"/>
    </location>
</feature>
<evidence type="ECO:0000259" key="2">
    <source>
        <dbReference type="Pfam" id="PF13648"/>
    </source>
</evidence>
<protein>
    <recommendedName>
        <fullName evidence="2">Lipocalin-like domain-containing protein</fullName>
    </recommendedName>
</protein>
<evidence type="ECO:0000313" key="3">
    <source>
        <dbReference type="EMBL" id="QQT98570.1"/>
    </source>
</evidence>
<reference evidence="3 4" key="1">
    <citation type="submission" date="2021-01" db="EMBL/GenBank/DDBJ databases">
        <title>FDA dAtabase for Regulatory Grade micrObial Sequences (FDA-ARGOS): Supporting development and validation of Infectious Disease Dx tests.</title>
        <authorList>
            <person name="Sproer C."/>
            <person name="Gronow S."/>
            <person name="Severitt S."/>
            <person name="Schroder I."/>
            <person name="Tallon L."/>
            <person name="Sadzewicz L."/>
            <person name="Zhao X."/>
            <person name="Boylan J."/>
            <person name="Ott S."/>
            <person name="Bowen H."/>
            <person name="Vavikolanu K."/>
            <person name="Mehta A."/>
            <person name="Aluvathingal J."/>
            <person name="Nadendla S."/>
            <person name="Lowell S."/>
            <person name="Myers T."/>
            <person name="Yan Y."/>
            <person name="Sichtig H."/>
        </authorList>
    </citation>
    <scope>NUCLEOTIDE SEQUENCE [LARGE SCALE GENOMIC DNA]</scope>
    <source>
        <strain evidence="3 4">FDAARGOS_1131</strain>
    </source>
</reference>